<accession>A0A183V1A8</accession>
<protein>
    <submittedName>
        <fullName evidence="3">MacB_PCD domain-containing protein</fullName>
    </submittedName>
</protein>
<keyword evidence="2" id="KW-1185">Reference proteome</keyword>
<evidence type="ECO:0000313" key="1">
    <source>
        <dbReference type="EMBL" id="VDM45849.1"/>
    </source>
</evidence>
<reference evidence="3" key="1">
    <citation type="submission" date="2016-06" db="UniProtKB">
        <authorList>
            <consortium name="WormBaseParasite"/>
        </authorList>
    </citation>
    <scope>IDENTIFICATION</scope>
</reference>
<evidence type="ECO:0000313" key="2">
    <source>
        <dbReference type="Proteomes" id="UP000050794"/>
    </source>
</evidence>
<evidence type="ECO:0000313" key="3">
    <source>
        <dbReference type="WBParaSite" id="TCNE_0001452801-mRNA-1"/>
    </source>
</evidence>
<organism evidence="2 3">
    <name type="scientific">Toxocara canis</name>
    <name type="common">Canine roundworm</name>
    <dbReference type="NCBI Taxonomy" id="6265"/>
    <lineage>
        <taxon>Eukaryota</taxon>
        <taxon>Metazoa</taxon>
        <taxon>Ecdysozoa</taxon>
        <taxon>Nematoda</taxon>
        <taxon>Chromadorea</taxon>
        <taxon>Rhabditida</taxon>
        <taxon>Spirurina</taxon>
        <taxon>Ascaridomorpha</taxon>
        <taxon>Ascaridoidea</taxon>
        <taxon>Toxocaridae</taxon>
        <taxon>Toxocara</taxon>
    </lineage>
</organism>
<dbReference type="Proteomes" id="UP000050794">
    <property type="component" value="Unassembled WGS sequence"/>
</dbReference>
<proteinExistence type="predicted"/>
<dbReference type="WBParaSite" id="TCNE_0001452801-mRNA-1">
    <property type="protein sequence ID" value="TCNE_0001452801-mRNA-1"/>
    <property type="gene ID" value="TCNE_0001452801"/>
</dbReference>
<reference evidence="1 2" key="2">
    <citation type="submission" date="2018-11" db="EMBL/GenBank/DDBJ databases">
        <authorList>
            <consortium name="Pathogen Informatics"/>
        </authorList>
    </citation>
    <scope>NUCLEOTIDE SEQUENCE [LARGE SCALE GENOMIC DNA]</scope>
</reference>
<sequence length="157" mass="17458">MAGVMVLSEQICHSPPQKYTNTGTFVVDLSTFANRHEIALDGLGASGKPQGSSRYYKFMGAIAVKVQGLDGADVKALGNRYEHPGTRIERGRFMHKIMTGVNSSSGSPLPLAVVIYEWFGVPHPIQLKNMIPWRHLDDRTVREVGRRVMWTHHETTG</sequence>
<dbReference type="EMBL" id="UYWY01022301">
    <property type="protein sequence ID" value="VDM45849.1"/>
    <property type="molecule type" value="Genomic_DNA"/>
</dbReference>
<dbReference type="AlphaFoldDB" id="A0A183V1A8"/>
<gene>
    <name evidence="1" type="ORF">TCNE_LOCUS14528</name>
</gene>
<name>A0A183V1A8_TOXCA</name>